<dbReference type="Pfam" id="PF01546">
    <property type="entry name" value="Peptidase_M20"/>
    <property type="match status" value="1"/>
</dbReference>
<reference evidence="3" key="2">
    <citation type="submission" date="2015-01" db="EMBL/GenBank/DDBJ databases">
        <title>Evolutionary Origins and Diversification of the Mycorrhizal Mutualists.</title>
        <authorList>
            <consortium name="DOE Joint Genome Institute"/>
            <consortium name="Mycorrhizal Genomics Consortium"/>
            <person name="Kohler A."/>
            <person name="Kuo A."/>
            <person name="Nagy L.G."/>
            <person name="Floudas D."/>
            <person name="Copeland A."/>
            <person name="Barry K.W."/>
            <person name="Cichocki N."/>
            <person name="Veneault-Fourrey C."/>
            <person name="LaButti K."/>
            <person name="Lindquist E.A."/>
            <person name="Lipzen A."/>
            <person name="Lundell T."/>
            <person name="Morin E."/>
            <person name="Murat C."/>
            <person name="Riley R."/>
            <person name="Ohm R."/>
            <person name="Sun H."/>
            <person name="Tunlid A."/>
            <person name="Henrissat B."/>
            <person name="Grigoriev I.V."/>
            <person name="Hibbett D.S."/>
            <person name="Martin F."/>
        </authorList>
    </citation>
    <scope>NUCLEOTIDE SEQUENCE [LARGE SCALE GENOMIC DNA]</scope>
    <source>
        <strain evidence="3">LaAM-08-1</strain>
    </source>
</reference>
<dbReference type="CDD" id="cd05672">
    <property type="entry name" value="M20_ACY1L2-like"/>
    <property type="match status" value="1"/>
</dbReference>
<dbReference type="Proteomes" id="UP000054477">
    <property type="component" value="Unassembled WGS sequence"/>
</dbReference>
<comment type="similarity">
    <text evidence="1">Belongs to the peptidase M20A family.</text>
</comment>
<evidence type="ECO:0000313" key="2">
    <source>
        <dbReference type="EMBL" id="KIK08873.1"/>
    </source>
</evidence>
<dbReference type="OrthoDB" id="6119954at2759"/>
<dbReference type="InterPro" id="IPR017439">
    <property type="entry name" value="Amidohydrolase"/>
</dbReference>
<dbReference type="SUPFAM" id="SSF53187">
    <property type="entry name" value="Zn-dependent exopeptidases"/>
    <property type="match status" value="1"/>
</dbReference>
<dbReference type="EMBL" id="KN838540">
    <property type="protein sequence ID" value="KIK08873.1"/>
    <property type="molecule type" value="Genomic_DNA"/>
</dbReference>
<proteinExistence type="inferred from homology"/>
<evidence type="ECO:0008006" key="4">
    <source>
        <dbReference type="Google" id="ProtNLM"/>
    </source>
</evidence>
<dbReference type="SUPFAM" id="SSF55031">
    <property type="entry name" value="Bacterial exopeptidase dimerisation domain"/>
    <property type="match status" value="1"/>
</dbReference>
<protein>
    <recommendedName>
        <fullName evidence="4">Peptidase M20 domain-containing protein 2</fullName>
    </recommendedName>
</protein>
<accession>A0A0C9YLE1</accession>
<name>A0A0C9YLE1_9AGAR</name>
<dbReference type="Gene3D" id="3.40.630.10">
    <property type="entry name" value="Zn peptidases"/>
    <property type="match status" value="1"/>
</dbReference>
<organism evidence="2 3">
    <name type="scientific">Laccaria amethystina LaAM-08-1</name>
    <dbReference type="NCBI Taxonomy" id="1095629"/>
    <lineage>
        <taxon>Eukaryota</taxon>
        <taxon>Fungi</taxon>
        <taxon>Dikarya</taxon>
        <taxon>Basidiomycota</taxon>
        <taxon>Agaricomycotina</taxon>
        <taxon>Agaricomycetes</taxon>
        <taxon>Agaricomycetidae</taxon>
        <taxon>Agaricales</taxon>
        <taxon>Agaricineae</taxon>
        <taxon>Hydnangiaceae</taxon>
        <taxon>Laccaria</taxon>
    </lineage>
</organism>
<dbReference type="PANTHER" id="PTHR30575">
    <property type="entry name" value="PEPTIDASE M20"/>
    <property type="match status" value="1"/>
</dbReference>
<dbReference type="PANTHER" id="PTHR30575:SF0">
    <property type="entry name" value="XAA-ARG DIPEPTIDASE"/>
    <property type="match status" value="1"/>
</dbReference>
<dbReference type="AlphaFoldDB" id="A0A0C9YLE1"/>
<dbReference type="InterPro" id="IPR002933">
    <property type="entry name" value="Peptidase_M20"/>
</dbReference>
<dbReference type="NCBIfam" id="TIGR01891">
    <property type="entry name" value="amidohydrolases"/>
    <property type="match status" value="1"/>
</dbReference>
<dbReference type="InterPro" id="IPR052030">
    <property type="entry name" value="Peptidase_M20/M20A_hydrolases"/>
</dbReference>
<sequence length="517" mass="56549">MNQTEPQVGCFGRLFSRRSSLWRSQQSRDEPPHQPQLENHEVQVRPEGYGTEIREALKISEKEKQEIHFFNPSCNYSYSEESEWWLDPQHPPSYTPSDLPFPDLEVAKTVEVTLDSLGPQLRELSLKIHSCPELQFQERYAHDILTHFMATHGFHVNRHYLGLHTAWRAEFSYGTEGRVIGVNSEMDALKGLGHACGHNLIAASGVGIAIAIKSAMQAHKVSGKVVLLGTPAEEAGGGKIILLDRGGYKDMDACIMCHPSPGIPHSACVGTTIALQDIEVEYFGQGAHAAAAPWEGTNALDAAFLAYSGISLLRQQMKPDHRIHGIVQGKDWSPNGNNSICTGLKDLGSYNSAVIPDYAQMRWIVRAPTVEELHAFVKRATNCLEAAAISTSCKATLKFNAPYFELRQNSVLARAFSDTALNRYGVVTKHDPFSASTDFGNVSHALPSLHPAFAIPTEAKGGNHTAAFAKSAATVEAHAAMMCIAKALALTGYRILADAAFCNQVKAAFEAQKERAF</sequence>
<keyword evidence="3" id="KW-1185">Reference proteome</keyword>
<dbReference type="GO" id="GO:0016805">
    <property type="term" value="F:dipeptidase activity"/>
    <property type="evidence" value="ECO:0007669"/>
    <property type="project" value="TreeGrafter"/>
</dbReference>
<dbReference type="Gene3D" id="3.30.70.360">
    <property type="match status" value="1"/>
</dbReference>
<evidence type="ECO:0000313" key="3">
    <source>
        <dbReference type="Proteomes" id="UP000054477"/>
    </source>
</evidence>
<dbReference type="InterPro" id="IPR036264">
    <property type="entry name" value="Bact_exopeptidase_dim_dom"/>
</dbReference>
<dbReference type="HOGENOM" id="CLU_031812_1_1_1"/>
<evidence type="ECO:0000256" key="1">
    <source>
        <dbReference type="ARBA" id="ARBA00006247"/>
    </source>
</evidence>
<dbReference type="STRING" id="1095629.A0A0C9YLE1"/>
<gene>
    <name evidence="2" type="ORF">K443DRAFT_127865</name>
</gene>
<reference evidence="2 3" key="1">
    <citation type="submission" date="2014-04" db="EMBL/GenBank/DDBJ databases">
        <authorList>
            <consortium name="DOE Joint Genome Institute"/>
            <person name="Kuo A."/>
            <person name="Kohler A."/>
            <person name="Nagy L.G."/>
            <person name="Floudas D."/>
            <person name="Copeland A."/>
            <person name="Barry K.W."/>
            <person name="Cichocki N."/>
            <person name="Veneault-Fourrey C."/>
            <person name="LaButti K."/>
            <person name="Lindquist E.A."/>
            <person name="Lipzen A."/>
            <person name="Lundell T."/>
            <person name="Morin E."/>
            <person name="Murat C."/>
            <person name="Sun H."/>
            <person name="Tunlid A."/>
            <person name="Henrissat B."/>
            <person name="Grigoriev I.V."/>
            <person name="Hibbett D.S."/>
            <person name="Martin F."/>
            <person name="Nordberg H.P."/>
            <person name="Cantor M.N."/>
            <person name="Hua S.X."/>
        </authorList>
    </citation>
    <scope>NUCLEOTIDE SEQUENCE [LARGE SCALE GENOMIC DNA]</scope>
    <source>
        <strain evidence="2 3">LaAM-08-1</strain>
    </source>
</reference>